<dbReference type="FunFam" id="3.10.20.30:FF:000012">
    <property type="entry name" value="Xanthine dehydrogenase/oxidase"/>
    <property type="match status" value="1"/>
</dbReference>
<dbReference type="SUPFAM" id="SSF54665">
    <property type="entry name" value="CO dehydrogenase molybdoprotein N-domain-like"/>
    <property type="match status" value="1"/>
</dbReference>
<comment type="cofactor">
    <cofactor evidence="1 14">
        <name>FAD</name>
        <dbReference type="ChEBI" id="CHEBI:57692"/>
    </cofactor>
</comment>
<dbReference type="SUPFAM" id="SSF54292">
    <property type="entry name" value="2Fe-2S ferredoxin-like"/>
    <property type="match status" value="1"/>
</dbReference>
<feature type="binding site" evidence="15">
    <location>
        <position position="717"/>
    </location>
    <ligand>
        <name>Mo-molybdopterin</name>
        <dbReference type="ChEBI" id="CHEBI:71302"/>
    </ligand>
    <ligandPart>
        <name>Mo</name>
        <dbReference type="ChEBI" id="CHEBI:28685"/>
    </ligandPart>
</feature>
<evidence type="ECO:0000256" key="5">
    <source>
        <dbReference type="ARBA" id="ARBA00022714"/>
    </source>
</evidence>
<dbReference type="Proteomes" id="UP000467840">
    <property type="component" value="Chromosome 4"/>
</dbReference>
<dbReference type="InterPro" id="IPR046867">
    <property type="entry name" value="AldOxase/xan_DH_MoCoBD2"/>
</dbReference>
<keyword evidence="4" id="KW-0285">Flavoprotein</keyword>
<feature type="domain" description="FAD-binding PCMH-type" evidence="17">
    <location>
        <begin position="215"/>
        <end position="403"/>
    </location>
</feature>
<keyword evidence="7 14" id="KW-0274">FAD</keyword>
<gene>
    <name evidence="18" type="ORF">GH714_004901</name>
</gene>
<evidence type="ECO:0000256" key="1">
    <source>
        <dbReference type="ARBA" id="ARBA00001974"/>
    </source>
</evidence>
<evidence type="ECO:0000256" key="15">
    <source>
        <dbReference type="PIRSR" id="PIRSR000127-3"/>
    </source>
</evidence>
<dbReference type="EMBL" id="JAAGAX010000010">
    <property type="protein sequence ID" value="KAF2299859.1"/>
    <property type="molecule type" value="Genomic_DNA"/>
</dbReference>
<keyword evidence="9 15" id="KW-0408">Iron</keyword>
<keyword evidence="11" id="KW-0520">NAD</keyword>
<dbReference type="GO" id="GO:0005506">
    <property type="term" value="F:iron ion binding"/>
    <property type="evidence" value="ECO:0007669"/>
    <property type="project" value="InterPro"/>
</dbReference>
<keyword evidence="10 15" id="KW-0411">Iron-sulfur</keyword>
<dbReference type="PANTHER" id="PTHR11908:SF132">
    <property type="entry name" value="ALDEHYDE OXIDASE 1-RELATED"/>
    <property type="match status" value="1"/>
</dbReference>
<feature type="binding site" evidence="14">
    <location>
        <begin position="337"/>
        <end position="341"/>
    </location>
    <ligand>
        <name>FAD</name>
        <dbReference type="ChEBI" id="CHEBI:57692"/>
    </ligand>
</feature>
<dbReference type="GO" id="GO:0050302">
    <property type="term" value="F:indole-3-acetaldehyde oxidase activity"/>
    <property type="evidence" value="ECO:0007669"/>
    <property type="project" value="UniProtKB-EC"/>
</dbReference>
<dbReference type="SUPFAM" id="SSF56003">
    <property type="entry name" value="Molybdenum cofactor-binding domain"/>
    <property type="match status" value="1"/>
</dbReference>
<evidence type="ECO:0000256" key="12">
    <source>
        <dbReference type="ARBA" id="ARBA00034078"/>
    </source>
</evidence>
<dbReference type="InterPro" id="IPR037165">
    <property type="entry name" value="AldOxase/xan_DH_Mopterin-bd_sf"/>
</dbReference>
<comment type="cofactor">
    <cofactor evidence="12">
        <name>[2Fe-2S] cluster</name>
        <dbReference type="ChEBI" id="CHEBI:190135"/>
    </cofactor>
</comment>
<dbReference type="Pfam" id="PF20256">
    <property type="entry name" value="MoCoBD_2"/>
    <property type="match status" value="1"/>
</dbReference>
<dbReference type="InterPro" id="IPR036318">
    <property type="entry name" value="FAD-bd_PCMH-like_sf"/>
</dbReference>
<feature type="domain" description="2Fe-2S ferredoxin-type" evidence="16">
    <location>
        <begin position="14"/>
        <end position="101"/>
    </location>
</feature>
<dbReference type="InterPro" id="IPR016166">
    <property type="entry name" value="FAD-bd_PCMH"/>
</dbReference>
<dbReference type="AlphaFoldDB" id="A0A6A6LJP8"/>
<evidence type="ECO:0000256" key="7">
    <source>
        <dbReference type="ARBA" id="ARBA00022827"/>
    </source>
</evidence>
<feature type="binding site" evidence="15">
    <location>
        <position position="126"/>
    </location>
    <ligand>
        <name>[2Fe-2S] cluster</name>
        <dbReference type="ChEBI" id="CHEBI:190135"/>
        <label>2</label>
    </ligand>
</feature>
<dbReference type="InterPro" id="IPR016167">
    <property type="entry name" value="FAD-bd_PCMH_sub1"/>
</dbReference>
<comment type="cofactor">
    <cofactor evidence="15">
        <name>Mo-molybdopterin</name>
        <dbReference type="ChEBI" id="CHEBI:71302"/>
    </cofactor>
    <text evidence="15">Binds 1 Mo-molybdopterin (Mo-MPT) cofactor per subunit.</text>
</comment>
<dbReference type="GO" id="GO:0071949">
    <property type="term" value="F:FAD binding"/>
    <property type="evidence" value="ECO:0007669"/>
    <property type="project" value="InterPro"/>
</dbReference>
<dbReference type="InterPro" id="IPR016169">
    <property type="entry name" value="FAD-bd_PCMH_sub2"/>
</dbReference>
<dbReference type="InterPro" id="IPR036884">
    <property type="entry name" value="2Fe-2S-bd_dom_sf"/>
</dbReference>
<evidence type="ECO:0000256" key="6">
    <source>
        <dbReference type="ARBA" id="ARBA00022723"/>
    </source>
</evidence>
<organism evidence="18 19">
    <name type="scientific">Hevea brasiliensis</name>
    <name type="common">Para rubber tree</name>
    <name type="synonym">Siphonia brasiliensis</name>
    <dbReference type="NCBI Taxonomy" id="3981"/>
    <lineage>
        <taxon>Eukaryota</taxon>
        <taxon>Viridiplantae</taxon>
        <taxon>Streptophyta</taxon>
        <taxon>Embryophyta</taxon>
        <taxon>Tracheophyta</taxon>
        <taxon>Spermatophyta</taxon>
        <taxon>Magnoliopsida</taxon>
        <taxon>eudicotyledons</taxon>
        <taxon>Gunneridae</taxon>
        <taxon>Pentapetalae</taxon>
        <taxon>rosids</taxon>
        <taxon>fabids</taxon>
        <taxon>Malpighiales</taxon>
        <taxon>Euphorbiaceae</taxon>
        <taxon>Crotonoideae</taxon>
        <taxon>Micrandreae</taxon>
        <taxon>Hevea</taxon>
    </lineage>
</organism>
<dbReference type="InterPro" id="IPR036856">
    <property type="entry name" value="Ald_Oxase/Xan_DH_a/b_sf"/>
</dbReference>
<feature type="binding site" evidence="14">
    <location>
        <position position="393"/>
    </location>
    <ligand>
        <name>FAD</name>
        <dbReference type="ChEBI" id="CHEBI:57692"/>
    </ligand>
</feature>
<dbReference type="SMART" id="SM01008">
    <property type="entry name" value="Ald_Xan_dh_C"/>
    <property type="match status" value="1"/>
</dbReference>
<dbReference type="Gene3D" id="3.30.465.10">
    <property type="match status" value="1"/>
</dbReference>
<comment type="similarity">
    <text evidence="2">Belongs to the xanthine dehydrogenase family.</text>
</comment>
<feature type="binding site" evidence="15">
    <location>
        <position position="83"/>
    </location>
    <ligand>
        <name>[2Fe-2S] cluster</name>
        <dbReference type="ChEBI" id="CHEBI:190135"/>
        <label>1</label>
    </ligand>
</feature>
<dbReference type="Gene3D" id="3.30.365.10">
    <property type="entry name" value="Aldehyde oxidase/xanthine dehydrogenase, molybdopterin binding domain"/>
    <property type="match status" value="3"/>
</dbReference>
<keyword evidence="8" id="KW-0560">Oxidoreductase</keyword>
<dbReference type="Pfam" id="PF00111">
    <property type="entry name" value="Fer2"/>
    <property type="match status" value="1"/>
</dbReference>
<evidence type="ECO:0000313" key="18">
    <source>
        <dbReference type="EMBL" id="KAF2299859.1"/>
    </source>
</evidence>
<dbReference type="Gene3D" id="3.10.20.30">
    <property type="match status" value="1"/>
</dbReference>
<feature type="binding site" evidence="14">
    <location>
        <position position="421"/>
    </location>
    <ligand>
        <name>FAD</name>
        <dbReference type="ChEBI" id="CHEBI:57692"/>
    </ligand>
</feature>
<evidence type="ECO:0000256" key="10">
    <source>
        <dbReference type="ARBA" id="ARBA00023014"/>
    </source>
</evidence>
<dbReference type="InterPro" id="IPR005107">
    <property type="entry name" value="CO_DH_flav_C"/>
</dbReference>
<feature type="binding site" evidence="15">
    <location>
        <position position="123"/>
    </location>
    <ligand>
        <name>[2Fe-2S] cluster</name>
        <dbReference type="ChEBI" id="CHEBI:190135"/>
        <label>2</label>
    </ligand>
</feature>
<evidence type="ECO:0000256" key="4">
    <source>
        <dbReference type="ARBA" id="ARBA00022630"/>
    </source>
</evidence>
<evidence type="ECO:0000259" key="17">
    <source>
        <dbReference type="PROSITE" id="PS51387"/>
    </source>
</evidence>
<feature type="binding site" evidence="15">
    <location>
        <position position="58"/>
    </location>
    <ligand>
        <name>[2Fe-2S] cluster</name>
        <dbReference type="ChEBI" id="CHEBI:190135"/>
        <label>1</label>
    </ligand>
</feature>
<feature type="binding site" evidence="14">
    <location>
        <position position="353"/>
    </location>
    <ligand>
        <name>FAD</name>
        <dbReference type="ChEBI" id="CHEBI:57692"/>
    </ligand>
</feature>
<dbReference type="InterPro" id="IPR000674">
    <property type="entry name" value="Ald_Oxase/Xan_DH_a/b"/>
</dbReference>
<dbReference type="PANTHER" id="PTHR11908">
    <property type="entry name" value="XANTHINE DEHYDROGENASE"/>
    <property type="match status" value="1"/>
</dbReference>
<dbReference type="Pfam" id="PF01315">
    <property type="entry name" value="Ald_Xan_dh_C"/>
    <property type="match status" value="1"/>
</dbReference>
<evidence type="ECO:0000256" key="9">
    <source>
        <dbReference type="ARBA" id="ARBA00023004"/>
    </source>
</evidence>
<dbReference type="SUPFAM" id="SSF56176">
    <property type="entry name" value="FAD-binding/transporter-associated domain-like"/>
    <property type="match status" value="1"/>
</dbReference>
<dbReference type="CDD" id="cd00207">
    <property type="entry name" value="fer2"/>
    <property type="match status" value="1"/>
</dbReference>
<dbReference type="Gene3D" id="3.90.1170.50">
    <property type="entry name" value="Aldehyde oxidase/xanthine dehydrogenase, a/b hammerhead"/>
    <property type="match status" value="1"/>
</dbReference>
<dbReference type="InterPro" id="IPR036683">
    <property type="entry name" value="CO_DH_flav_C_dom_sf"/>
</dbReference>
<evidence type="ECO:0000313" key="19">
    <source>
        <dbReference type="Proteomes" id="UP000467840"/>
    </source>
</evidence>
<dbReference type="InterPro" id="IPR001041">
    <property type="entry name" value="2Fe-2S_ferredoxin-type"/>
</dbReference>
<dbReference type="Pfam" id="PF00941">
    <property type="entry name" value="FAD_binding_5"/>
    <property type="match status" value="1"/>
</dbReference>
<evidence type="ECO:0000256" key="11">
    <source>
        <dbReference type="ARBA" id="ARBA00023027"/>
    </source>
</evidence>
<feature type="binding site" evidence="15">
    <location>
        <position position="53"/>
    </location>
    <ligand>
        <name>[2Fe-2S] cluster</name>
        <dbReference type="ChEBI" id="CHEBI:190135"/>
        <label>1</label>
    </ligand>
</feature>
<dbReference type="InterPro" id="IPR006058">
    <property type="entry name" value="2Fe2S_fd_BS"/>
</dbReference>
<dbReference type="SUPFAM" id="SSF55447">
    <property type="entry name" value="CO dehydrogenase flavoprotein C-terminal domain-like"/>
    <property type="match status" value="1"/>
</dbReference>
<dbReference type="InterPro" id="IPR008274">
    <property type="entry name" value="AldOxase/xan_DH_MoCoBD1"/>
</dbReference>
<protein>
    <recommendedName>
        <fullName evidence="13">indole-3-acetaldehyde oxidase</fullName>
        <ecNumber evidence="13">1.2.3.7</ecNumber>
    </recommendedName>
</protein>
<dbReference type="InterPro" id="IPR002346">
    <property type="entry name" value="Mopterin_DH_FAD-bd"/>
</dbReference>
<keyword evidence="6 15" id="KW-0479">Metal-binding</keyword>
<dbReference type="Pfam" id="PF01799">
    <property type="entry name" value="Fer2_2"/>
    <property type="match status" value="1"/>
</dbReference>
<dbReference type="SUPFAM" id="SSF47741">
    <property type="entry name" value="CO dehydrogenase ISP C-domain like"/>
    <property type="match status" value="1"/>
</dbReference>
<dbReference type="PROSITE" id="PS00197">
    <property type="entry name" value="2FE2S_FER_1"/>
    <property type="match status" value="1"/>
</dbReference>
<evidence type="ECO:0000256" key="14">
    <source>
        <dbReference type="PIRSR" id="PIRSR000127-2"/>
    </source>
</evidence>
<accession>A0A6A6LJP8</accession>
<dbReference type="FunFam" id="3.30.365.10:FF:000001">
    <property type="entry name" value="Xanthine dehydrogenase oxidase"/>
    <property type="match status" value="1"/>
</dbReference>
<evidence type="ECO:0000259" key="16">
    <source>
        <dbReference type="PROSITE" id="PS51085"/>
    </source>
</evidence>
<feature type="binding site" evidence="15">
    <location>
        <position position="170"/>
    </location>
    <ligand>
        <name>[2Fe-2S] cluster</name>
        <dbReference type="ChEBI" id="CHEBI:190135"/>
        <label>2</label>
    </ligand>
</feature>
<keyword evidence="5 15" id="KW-0001">2Fe-2S</keyword>
<evidence type="ECO:0000256" key="13">
    <source>
        <dbReference type="ARBA" id="ARBA00067017"/>
    </source>
</evidence>
<feature type="binding site" evidence="15">
    <location>
        <position position="172"/>
    </location>
    <ligand>
        <name>[2Fe-2S] cluster</name>
        <dbReference type="ChEBI" id="CHEBI:190135"/>
        <label>2</label>
    </ligand>
</feature>
<dbReference type="EC" id="1.2.3.7" evidence="13"/>
<dbReference type="InterPro" id="IPR016208">
    <property type="entry name" value="Ald_Oxase/xanthine_DH-like"/>
</dbReference>
<dbReference type="PROSITE" id="PS51387">
    <property type="entry name" value="FAD_PCMH"/>
    <property type="match status" value="1"/>
</dbReference>
<dbReference type="Gene3D" id="1.10.150.120">
    <property type="entry name" value="[2Fe-2S]-binding domain"/>
    <property type="match status" value="1"/>
</dbReference>
<feature type="binding site" evidence="15">
    <location>
        <position position="61"/>
    </location>
    <ligand>
        <name>[2Fe-2S] cluster</name>
        <dbReference type="ChEBI" id="CHEBI:190135"/>
        <label>1</label>
    </ligand>
</feature>
<evidence type="ECO:0000256" key="2">
    <source>
        <dbReference type="ARBA" id="ARBA00006849"/>
    </source>
</evidence>
<comment type="caution">
    <text evidence="18">The sequence shown here is derived from an EMBL/GenBank/DDBJ whole genome shotgun (WGS) entry which is preliminary data.</text>
</comment>
<evidence type="ECO:0000256" key="8">
    <source>
        <dbReference type="ARBA" id="ARBA00023002"/>
    </source>
</evidence>
<proteinExistence type="inferred from homology"/>
<dbReference type="PROSITE" id="PS51085">
    <property type="entry name" value="2FE2S_FER_2"/>
    <property type="match status" value="1"/>
</dbReference>
<dbReference type="Gene3D" id="3.30.390.50">
    <property type="entry name" value="CO dehydrogenase flavoprotein, C-terminal domain"/>
    <property type="match status" value="1"/>
</dbReference>
<feature type="binding site" evidence="15">
    <location>
        <position position="748"/>
    </location>
    <ligand>
        <name>Mo-molybdopterin</name>
        <dbReference type="ChEBI" id="CHEBI:71302"/>
    </ligand>
    <ligandPart>
        <name>Mo</name>
        <dbReference type="ChEBI" id="CHEBI:28685"/>
    </ligandPart>
</feature>
<comment type="cofactor">
    <cofactor evidence="15">
        <name>[2Fe-2S] cluster</name>
        <dbReference type="ChEBI" id="CHEBI:190135"/>
    </cofactor>
    <text evidence="15">Binds 2 [2Fe-2S] clusters.</text>
</comment>
<dbReference type="PIRSF" id="PIRSF000127">
    <property type="entry name" value="Xanthine_DH"/>
    <property type="match status" value="1"/>
</dbReference>
<dbReference type="Pfam" id="PF02738">
    <property type="entry name" value="MoCoBD_1"/>
    <property type="match status" value="2"/>
</dbReference>
<sequence>MQNQMEEERPTGTSNLVFAVNGHRFELSSVDPSMTLLEFLRSHTSFKSVKLSCGEGGCGACIVLLSKYDPSHEHIEDFTISSCLTLLCSINGCSITTTEGLGNSKDGFHSIHQRFTGFHASQCGFCTPGMCISLFGALVNAEKTDRPDPFLGFSKLTVIEAEKAIAGNLCRCTGYRPIADACKSFAADVDMEDLGFNSFGRRKRIRKEVKSSLPLESKRFSWYKPASIEELQSLLDTIDANNGVQMKIVVGNTGMGYYKELEHYDKYVDLTHIPELSVVRRDQSGIEIGASLTISKVIEALKEEWKGEFLSECTVVFKKIAVHMEKIASEFIRNTGSVGGNLVMAQRKHFPSDIVTILLAAGSLVEILTGTMREKLTLEEFLAGAPFDSKSVLLNVKIPNCESIKNISPERNSKLLFETYRAAPRPLGNALPYLNAAFLAEVSCSKSSAGIMLNRCQLAFGAFGTKHAIRAWKVEEFLAGKLLTIDILYEAIKLVKANVMPEDGTRNPTYRELPMSIWISYFVTNYIGEAVYVDDIPSPRDCLHGAFIYSKKPFARVKGIEFNSKLLPAGLTALISFKDIPNGGENIGAKTIFGPEPLFADEFTRCSGERLALVVADTQKHADVASSIAVVDYDLENLEPPILTVEQAIKRSSLFEVPSFIYPKQIGDVSKGMAEADHKIISAEIKLGSQYYFYMENQTALAVPDEENCMVVYSSTQCPEFAHAVIAECLGVPEHNVRVITRRVGGAFGGKAIKAMPVCKTNLLSRSAMRAPGEVQGSYIAEAVIEHVASSLSMDADSVRAINLHTHDSLNSFYDSISRVPAVHEVMLRPTPGKVSILSDGSVVVEVGGIELGQGLWTKTDTSKERLQAQIGSVKWDMLIRQAYLEAVNLSASSFFVPDLASMRYLNYGAAIEGAFVQGIGFFMLEEYTTNSDGLVVEEGTWTYKIPTIDTIPKQFNVEIANSGHHQNRVLSSKASGEPPLLLAASVHCATRAAIRDARQQLYSWGCIDSSHSTFNLEVPANMPVVKELCGLDSVERYLQWKMSSN</sequence>
<dbReference type="InterPro" id="IPR012675">
    <property type="entry name" value="Beta-grasp_dom_sf"/>
</dbReference>
<dbReference type="Gene3D" id="3.30.43.10">
    <property type="entry name" value="Uridine Diphospho-n-acetylenolpyruvylglucosamine Reductase, domain 2"/>
    <property type="match status" value="1"/>
</dbReference>
<keyword evidence="3 15" id="KW-0500">Molybdenum</keyword>
<dbReference type="InterPro" id="IPR036010">
    <property type="entry name" value="2Fe-2S_ferredoxin-like_sf"/>
</dbReference>
<reference evidence="18 19" key="1">
    <citation type="journal article" date="2020" name="Mol. Plant">
        <title>The Chromosome-Based Rubber Tree Genome Provides New Insights into Spurge Genome Evolution and Rubber Biosynthesis.</title>
        <authorList>
            <person name="Liu J."/>
            <person name="Shi C."/>
            <person name="Shi C.C."/>
            <person name="Li W."/>
            <person name="Zhang Q.J."/>
            <person name="Zhang Y."/>
            <person name="Li K."/>
            <person name="Lu H.F."/>
            <person name="Shi C."/>
            <person name="Zhu S.T."/>
            <person name="Xiao Z.Y."/>
            <person name="Nan H."/>
            <person name="Yue Y."/>
            <person name="Zhu X.G."/>
            <person name="Wu Y."/>
            <person name="Hong X.N."/>
            <person name="Fan G.Y."/>
            <person name="Tong Y."/>
            <person name="Zhang D."/>
            <person name="Mao C.L."/>
            <person name="Liu Y.L."/>
            <person name="Hao S.J."/>
            <person name="Liu W.Q."/>
            <person name="Lv M.Q."/>
            <person name="Zhang H.B."/>
            <person name="Liu Y."/>
            <person name="Hu-Tang G.R."/>
            <person name="Wang J.P."/>
            <person name="Wang J.H."/>
            <person name="Sun Y.H."/>
            <person name="Ni S.B."/>
            <person name="Chen W.B."/>
            <person name="Zhang X.C."/>
            <person name="Jiao Y.N."/>
            <person name="Eichler E.E."/>
            <person name="Li G.H."/>
            <person name="Liu X."/>
            <person name="Gao L.Z."/>
        </authorList>
    </citation>
    <scope>NUCLEOTIDE SEQUENCE [LARGE SCALE GENOMIC DNA]</scope>
    <source>
        <strain evidence="19">cv. GT1</strain>
        <tissue evidence="18">Leaf</tissue>
    </source>
</reference>
<name>A0A6A6LJP8_HEVBR</name>
<dbReference type="Pfam" id="PF03450">
    <property type="entry name" value="CO_deh_flav_C"/>
    <property type="match status" value="1"/>
</dbReference>
<dbReference type="InterPro" id="IPR002888">
    <property type="entry name" value="2Fe-2S-bd"/>
</dbReference>
<evidence type="ECO:0000256" key="3">
    <source>
        <dbReference type="ARBA" id="ARBA00022505"/>
    </source>
</evidence>
<keyword evidence="19" id="KW-1185">Reference proteome</keyword>
<dbReference type="GO" id="GO:0051537">
    <property type="term" value="F:2 iron, 2 sulfur cluster binding"/>
    <property type="evidence" value="ECO:0007669"/>
    <property type="project" value="UniProtKB-KW"/>
</dbReference>